<evidence type="ECO:0000313" key="1">
    <source>
        <dbReference type="EMBL" id="TCM60898.1"/>
    </source>
</evidence>
<accession>A0A4V2QZH7</accession>
<organism evidence="1 2">
    <name type="scientific">Acinetobacter calcoaceticus</name>
    <dbReference type="NCBI Taxonomy" id="471"/>
    <lineage>
        <taxon>Bacteria</taxon>
        <taxon>Pseudomonadati</taxon>
        <taxon>Pseudomonadota</taxon>
        <taxon>Gammaproteobacteria</taxon>
        <taxon>Moraxellales</taxon>
        <taxon>Moraxellaceae</taxon>
        <taxon>Acinetobacter</taxon>
        <taxon>Acinetobacter calcoaceticus/baumannii complex</taxon>
    </lineage>
</organism>
<dbReference type="EMBL" id="SLVJ01000030">
    <property type="protein sequence ID" value="TCM60898.1"/>
    <property type="molecule type" value="Genomic_DNA"/>
</dbReference>
<proteinExistence type="predicted"/>
<sequence>MCLTSPLVFAQNKQDSRAINSFFWGKWCDGVEAFEIQKKSIVVYHGRGTVNVQVMSLKNNTNSLLEGKFKFNSGSDAAIVYRKFSLKNGVLTQYYDDCEAVESKRCHF</sequence>
<comment type="caution">
    <text evidence="1">The sequence shown here is derived from an EMBL/GenBank/DDBJ whole genome shotgun (WGS) entry which is preliminary data.</text>
</comment>
<name>A0A4V2QZH7_ACICA</name>
<protein>
    <submittedName>
        <fullName evidence="1">Uncharacterized protein</fullName>
    </submittedName>
</protein>
<dbReference type="AlphaFoldDB" id="A0A4V2QZH7"/>
<evidence type="ECO:0000313" key="2">
    <source>
        <dbReference type="Proteomes" id="UP000294963"/>
    </source>
</evidence>
<gene>
    <name evidence="1" type="ORF">EC844_13018</name>
</gene>
<keyword evidence="2" id="KW-1185">Reference proteome</keyword>
<reference evidence="1 2" key="1">
    <citation type="submission" date="2019-03" db="EMBL/GenBank/DDBJ databases">
        <title>Genomic analyses of the natural microbiome of Caenorhabditis elegans.</title>
        <authorList>
            <person name="Samuel B."/>
        </authorList>
    </citation>
    <scope>NUCLEOTIDE SEQUENCE [LARGE SCALE GENOMIC DNA]</scope>
    <source>
        <strain evidence="1 2">JUb89</strain>
    </source>
</reference>
<dbReference type="Proteomes" id="UP000294963">
    <property type="component" value="Unassembled WGS sequence"/>
</dbReference>